<dbReference type="Proteomes" id="UP001331761">
    <property type="component" value="Unassembled WGS sequence"/>
</dbReference>
<protein>
    <submittedName>
        <fullName evidence="2">MFS domain-containing protein</fullName>
    </submittedName>
</protein>
<keyword evidence="1" id="KW-1133">Transmembrane helix</keyword>
<reference evidence="2 3" key="1">
    <citation type="submission" date="2019-10" db="EMBL/GenBank/DDBJ databases">
        <title>Assembly and Annotation for the nematode Trichostrongylus colubriformis.</title>
        <authorList>
            <person name="Martin J."/>
        </authorList>
    </citation>
    <scope>NUCLEOTIDE SEQUENCE [LARGE SCALE GENOMIC DNA]</scope>
    <source>
        <strain evidence="2">G859</strain>
        <tissue evidence="2">Whole worm</tissue>
    </source>
</reference>
<evidence type="ECO:0000256" key="1">
    <source>
        <dbReference type="SAM" id="Phobius"/>
    </source>
</evidence>
<keyword evidence="3" id="KW-1185">Reference proteome</keyword>
<sequence>GTLQGLFQTSGSVGRMLAPVITSFLYTAFGPQAPWLLDVALILVIIVSWLIFRKKMVPLETRMVPRISSSKEEKC</sequence>
<dbReference type="EMBL" id="WIXE01001451">
    <property type="protein sequence ID" value="KAK5985684.1"/>
    <property type="molecule type" value="Genomic_DNA"/>
</dbReference>
<feature type="non-terminal residue" evidence="2">
    <location>
        <position position="1"/>
    </location>
</feature>
<keyword evidence="1" id="KW-0472">Membrane</keyword>
<evidence type="ECO:0000313" key="2">
    <source>
        <dbReference type="EMBL" id="KAK5985684.1"/>
    </source>
</evidence>
<keyword evidence="1" id="KW-0812">Transmembrane</keyword>
<accession>A0AAN8J3I9</accession>
<dbReference type="InterPro" id="IPR036259">
    <property type="entry name" value="MFS_trans_sf"/>
</dbReference>
<dbReference type="Gene3D" id="1.20.1250.20">
    <property type="entry name" value="MFS general substrate transporter like domains"/>
    <property type="match status" value="1"/>
</dbReference>
<organism evidence="2 3">
    <name type="scientific">Trichostrongylus colubriformis</name>
    <name type="common">Black scour worm</name>
    <dbReference type="NCBI Taxonomy" id="6319"/>
    <lineage>
        <taxon>Eukaryota</taxon>
        <taxon>Metazoa</taxon>
        <taxon>Ecdysozoa</taxon>
        <taxon>Nematoda</taxon>
        <taxon>Chromadorea</taxon>
        <taxon>Rhabditida</taxon>
        <taxon>Rhabditina</taxon>
        <taxon>Rhabditomorpha</taxon>
        <taxon>Strongyloidea</taxon>
        <taxon>Trichostrongylidae</taxon>
        <taxon>Trichostrongylus</taxon>
    </lineage>
</organism>
<dbReference type="SUPFAM" id="SSF103473">
    <property type="entry name" value="MFS general substrate transporter"/>
    <property type="match status" value="1"/>
</dbReference>
<proteinExistence type="predicted"/>
<feature type="transmembrane region" description="Helical" evidence="1">
    <location>
        <begin position="35"/>
        <end position="52"/>
    </location>
</feature>
<comment type="caution">
    <text evidence="2">The sequence shown here is derived from an EMBL/GenBank/DDBJ whole genome shotgun (WGS) entry which is preliminary data.</text>
</comment>
<gene>
    <name evidence="2" type="ORF">GCK32_013442</name>
</gene>
<dbReference type="AlphaFoldDB" id="A0AAN8J3I9"/>
<name>A0AAN8J3I9_TRICO</name>
<evidence type="ECO:0000313" key="3">
    <source>
        <dbReference type="Proteomes" id="UP001331761"/>
    </source>
</evidence>